<proteinExistence type="predicted"/>
<sequence>MLNVLEFPSIQNIDTLMIKNLSSLTDLDFSTGLKETKNSEIKETGVKGVLILKGMSPISLPSLLTISKNLVASENSISSFTLQSLRSVTEQTCGSANITGSFSDLEIPKLNEIKGGINVQTKSERFNFEVVGKLKNEGDTTVCLSGNKETKSVVTQGTMTNTSATANQTLHNNDGVIQFETTTDGTAVIRLQQRLPNNQCAESRIIMRYILPNGILVSNDIDFNFDPINFCPVDKIEIHPLIGNFILVLYLNSTNPGSTGNNILVQYAAMIINQDGKVIQNPPFMSNTSVKTKTVSNSNGDFLWTFKPDNNDSITYAKFTLQ</sequence>
<name>A0ABN7UX20_GIGMA</name>
<dbReference type="Proteomes" id="UP000789901">
    <property type="component" value="Unassembled WGS sequence"/>
</dbReference>
<accession>A0ABN7UX20</accession>
<dbReference type="EMBL" id="CAJVQB010006947">
    <property type="protein sequence ID" value="CAG8694436.1"/>
    <property type="molecule type" value="Genomic_DNA"/>
</dbReference>
<comment type="caution">
    <text evidence="1">The sequence shown here is derived from an EMBL/GenBank/DDBJ whole genome shotgun (WGS) entry which is preliminary data.</text>
</comment>
<organism evidence="1 2">
    <name type="scientific">Gigaspora margarita</name>
    <dbReference type="NCBI Taxonomy" id="4874"/>
    <lineage>
        <taxon>Eukaryota</taxon>
        <taxon>Fungi</taxon>
        <taxon>Fungi incertae sedis</taxon>
        <taxon>Mucoromycota</taxon>
        <taxon>Glomeromycotina</taxon>
        <taxon>Glomeromycetes</taxon>
        <taxon>Diversisporales</taxon>
        <taxon>Gigasporaceae</taxon>
        <taxon>Gigaspora</taxon>
    </lineage>
</organism>
<gene>
    <name evidence="1" type="ORF">GMARGA_LOCUS11722</name>
</gene>
<reference evidence="1 2" key="1">
    <citation type="submission" date="2021-06" db="EMBL/GenBank/DDBJ databases">
        <authorList>
            <person name="Kallberg Y."/>
            <person name="Tangrot J."/>
            <person name="Rosling A."/>
        </authorList>
    </citation>
    <scope>NUCLEOTIDE SEQUENCE [LARGE SCALE GENOMIC DNA]</scope>
    <source>
        <strain evidence="1 2">120-4 pot B 10/14</strain>
    </source>
</reference>
<keyword evidence="2" id="KW-1185">Reference proteome</keyword>
<evidence type="ECO:0000313" key="1">
    <source>
        <dbReference type="EMBL" id="CAG8694436.1"/>
    </source>
</evidence>
<evidence type="ECO:0000313" key="2">
    <source>
        <dbReference type="Proteomes" id="UP000789901"/>
    </source>
</evidence>
<protein>
    <submittedName>
        <fullName evidence="1">12302_t:CDS:1</fullName>
    </submittedName>
</protein>